<evidence type="ECO:0000256" key="4">
    <source>
        <dbReference type="ARBA" id="ARBA00023136"/>
    </source>
</evidence>
<feature type="transmembrane region" description="Helical" evidence="5">
    <location>
        <begin position="100"/>
        <end position="117"/>
    </location>
</feature>
<reference evidence="6" key="1">
    <citation type="submission" date="2018-06" db="EMBL/GenBank/DDBJ databases">
        <authorList>
            <person name="Zhirakovskaya E."/>
        </authorList>
    </citation>
    <scope>NUCLEOTIDE SEQUENCE</scope>
</reference>
<sequence length="118" mass="11793">MEFSWPKAAAVGIVAGFLSGLLGIGGGVIVVPGLVLLLGLDQYSAAATSVATIVLTAAAGLVAFGANGSVDWGTALIVFIGAATGAWAGAHYMNKIPEHVLAGVFTLVMAVASVRMFF</sequence>
<protein>
    <recommendedName>
        <fullName evidence="7">Membrane transporter protein</fullName>
    </recommendedName>
</protein>
<keyword evidence="4 5" id="KW-0472">Membrane</keyword>
<evidence type="ECO:0000256" key="5">
    <source>
        <dbReference type="SAM" id="Phobius"/>
    </source>
</evidence>
<evidence type="ECO:0000256" key="2">
    <source>
        <dbReference type="ARBA" id="ARBA00022692"/>
    </source>
</evidence>
<proteinExistence type="predicted"/>
<evidence type="ECO:0000256" key="1">
    <source>
        <dbReference type="ARBA" id="ARBA00004141"/>
    </source>
</evidence>
<name>A0A3B0S128_9ZZZZ</name>
<dbReference type="EMBL" id="UOEI01000117">
    <property type="protein sequence ID" value="VAV94128.1"/>
    <property type="molecule type" value="Genomic_DNA"/>
</dbReference>
<accession>A0A3B0S128</accession>
<feature type="transmembrane region" description="Helical" evidence="5">
    <location>
        <begin position="12"/>
        <end position="38"/>
    </location>
</feature>
<dbReference type="PANTHER" id="PTHR43701">
    <property type="entry name" value="MEMBRANE TRANSPORTER PROTEIN MJ0441-RELATED"/>
    <property type="match status" value="1"/>
</dbReference>
<dbReference type="PANTHER" id="PTHR43701:SF2">
    <property type="entry name" value="MEMBRANE TRANSPORTER PROTEIN YJNA-RELATED"/>
    <property type="match status" value="1"/>
</dbReference>
<evidence type="ECO:0000256" key="3">
    <source>
        <dbReference type="ARBA" id="ARBA00022989"/>
    </source>
</evidence>
<dbReference type="Pfam" id="PF01925">
    <property type="entry name" value="TauE"/>
    <property type="match status" value="1"/>
</dbReference>
<gene>
    <name evidence="6" type="ORF">MNBD_ACTINO01-491</name>
</gene>
<evidence type="ECO:0000313" key="6">
    <source>
        <dbReference type="EMBL" id="VAV94128.1"/>
    </source>
</evidence>
<comment type="subcellular location">
    <subcellularLocation>
        <location evidence="1">Membrane</location>
        <topology evidence="1">Multi-pass membrane protein</topology>
    </subcellularLocation>
</comment>
<dbReference type="GO" id="GO:0016020">
    <property type="term" value="C:membrane"/>
    <property type="evidence" value="ECO:0007669"/>
    <property type="project" value="UniProtKB-SubCell"/>
</dbReference>
<organism evidence="6">
    <name type="scientific">hydrothermal vent metagenome</name>
    <dbReference type="NCBI Taxonomy" id="652676"/>
    <lineage>
        <taxon>unclassified sequences</taxon>
        <taxon>metagenomes</taxon>
        <taxon>ecological metagenomes</taxon>
    </lineage>
</organism>
<evidence type="ECO:0008006" key="7">
    <source>
        <dbReference type="Google" id="ProtNLM"/>
    </source>
</evidence>
<dbReference type="AlphaFoldDB" id="A0A3B0S128"/>
<keyword evidence="3 5" id="KW-1133">Transmembrane helix</keyword>
<feature type="transmembrane region" description="Helical" evidence="5">
    <location>
        <begin position="45"/>
        <end position="66"/>
    </location>
</feature>
<dbReference type="InterPro" id="IPR002781">
    <property type="entry name" value="TM_pro_TauE-like"/>
</dbReference>
<feature type="transmembrane region" description="Helical" evidence="5">
    <location>
        <begin position="72"/>
        <end position="93"/>
    </location>
</feature>
<dbReference type="InterPro" id="IPR051598">
    <property type="entry name" value="TSUP/Inactive_protease-like"/>
</dbReference>
<keyword evidence="2 5" id="KW-0812">Transmembrane</keyword>